<dbReference type="PANTHER" id="PTHR43156:SF2">
    <property type="entry name" value="STAGE II SPORULATION PROTEIN E"/>
    <property type="match status" value="1"/>
</dbReference>
<accession>A0A543D1B4</accession>
<feature type="domain" description="PAC" evidence="4">
    <location>
        <begin position="590"/>
        <end position="642"/>
    </location>
</feature>
<dbReference type="OrthoDB" id="163538at2"/>
<dbReference type="PROSITE" id="PS50801">
    <property type="entry name" value="STAS"/>
    <property type="match status" value="1"/>
</dbReference>
<dbReference type="InterPro" id="IPR052016">
    <property type="entry name" value="Bact_Sigma-Reg"/>
</dbReference>
<dbReference type="InterPro" id="IPR000014">
    <property type="entry name" value="PAS"/>
</dbReference>
<dbReference type="Proteomes" id="UP000315677">
    <property type="component" value="Unassembled WGS sequence"/>
</dbReference>
<feature type="domain" description="STAS" evidence="5">
    <location>
        <begin position="1373"/>
        <end position="1463"/>
    </location>
</feature>
<dbReference type="InterPro" id="IPR013655">
    <property type="entry name" value="PAS_fold_3"/>
</dbReference>
<dbReference type="InterPro" id="IPR036513">
    <property type="entry name" value="STAS_dom_sf"/>
</dbReference>
<feature type="compositionally biased region" description="Pro residues" evidence="2">
    <location>
        <begin position="1348"/>
        <end position="1357"/>
    </location>
</feature>
<dbReference type="SUPFAM" id="SSF55785">
    <property type="entry name" value="PYP-like sensor domain (PAS domain)"/>
    <property type="match status" value="2"/>
</dbReference>
<dbReference type="Pfam" id="PF13185">
    <property type="entry name" value="GAF_2"/>
    <property type="match status" value="1"/>
</dbReference>
<dbReference type="SUPFAM" id="SSF52091">
    <property type="entry name" value="SpoIIaa-like"/>
    <property type="match status" value="1"/>
</dbReference>
<dbReference type="SUPFAM" id="SSF55874">
    <property type="entry name" value="ATPase domain of HSP90 chaperone/DNA topoisomerase II/histidine kinase"/>
    <property type="match status" value="1"/>
</dbReference>
<keyword evidence="7" id="KW-1185">Reference proteome</keyword>
<dbReference type="PROSITE" id="PS50113">
    <property type="entry name" value="PAC"/>
    <property type="match status" value="2"/>
</dbReference>
<dbReference type="InterPro" id="IPR003018">
    <property type="entry name" value="GAF"/>
</dbReference>
<keyword evidence="1" id="KW-0378">Hydrolase</keyword>
<dbReference type="SMART" id="SM00086">
    <property type="entry name" value="PAC"/>
    <property type="match status" value="2"/>
</dbReference>
<dbReference type="NCBIfam" id="TIGR00229">
    <property type="entry name" value="sensory_box"/>
    <property type="match status" value="2"/>
</dbReference>
<proteinExistence type="predicted"/>
<dbReference type="SMART" id="SM00331">
    <property type="entry name" value="PP2C_SIG"/>
    <property type="match status" value="1"/>
</dbReference>
<dbReference type="CDD" id="cd16936">
    <property type="entry name" value="HATPase_RsbW-like"/>
    <property type="match status" value="1"/>
</dbReference>
<dbReference type="SMART" id="SM00065">
    <property type="entry name" value="GAF"/>
    <property type="match status" value="2"/>
</dbReference>
<evidence type="ECO:0000259" key="4">
    <source>
        <dbReference type="PROSITE" id="PS50113"/>
    </source>
</evidence>
<feature type="domain" description="PAC" evidence="4">
    <location>
        <begin position="444"/>
        <end position="496"/>
    </location>
</feature>
<dbReference type="InterPro" id="IPR001610">
    <property type="entry name" value="PAC"/>
</dbReference>
<dbReference type="InterPro" id="IPR036457">
    <property type="entry name" value="PPM-type-like_dom_sf"/>
</dbReference>
<comment type="caution">
    <text evidence="6">The sequence shown here is derived from an EMBL/GenBank/DDBJ whole genome shotgun (WGS) entry which is preliminary data.</text>
</comment>
<dbReference type="InterPro" id="IPR058548">
    <property type="entry name" value="MlaB-like_STAS"/>
</dbReference>
<dbReference type="SUPFAM" id="SSF55781">
    <property type="entry name" value="GAF domain-like"/>
    <property type="match status" value="3"/>
</dbReference>
<evidence type="ECO:0000256" key="2">
    <source>
        <dbReference type="SAM" id="MobiDB-lite"/>
    </source>
</evidence>
<dbReference type="Gene3D" id="3.60.40.10">
    <property type="entry name" value="PPM-type phosphatase domain"/>
    <property type="match status" value="1"/>
</dbReference>
<dbReference type="CDD" id="cd00130">
    <property type="entry name" value="PAS"/>
    <property type="match status" value="2"/>
</dbReference>
<dbReference type="InterPro" id="IPR013656">
    <property type="entry name" value="PAS_4"/>
</dbReference>
<dbReference type="InterPro" id="IPR000700">
    <property type="entry name" value="PAS-assoc_C"/>
</dbReference>
<dbReference type="SUPFAM" id="SSF81606">
    <property type="entry name" value="PP2C-like"/>
    <property type="match status" value="1"/>
</dbReference>
<name>A0A543D1B4_9PSEU</name>
<dbReference type="Gene3D" id="3.30.450.20">
    <property type="entry name" value="PAS domain"/>
    <property type="match status" value="3"/>
</dbReference>
<protein>
    <submittedName>
        <fullName evidence="6">Anti-anti-sigma factor</fullName>
    </submittedName>
</protein>
<dbReference type="Gene3D" id="3.30.750.24">
    <property type="entry name" value="STAS domain"/>
    <property type="match status" value="1"/>
</dbReference>
<dbReference type="Pfam" id="PF13466">
    <property type="entry name" value="STAS_2"/>
    <property type="match status" value="1"/>
</dbReference>
<dbReference type="PROSITE" id="PS50112">
    <property type="entry name" value="PAS"/>
    <property type="match status" value="1"/>
</dbReference>
<dbReference type="GO" id="GO:0016791">
    <property type="term" value="F:phosphatase activity"/>
    <property type="evidence" value="ECO:0007669"/>
    <property type="project" value="TreeGrafter"/>
</dbReference>
<dbReference type="InterPro" id="IPR002645">
    <property type="entry name" value="STAS_dom"/>
</dbReference>
<dbReference type="InterPro" id="IPR001932">
    <property type="entry name" value="PPM-type_phosphatase-like_dom"/>
</dbReference>
<evidence type="ECO:0000259" key="5">
    <source>
        <dbReference type="PROSITE" id="PS50801"/>
    </source>
</evidence>
<dbReference type="RefSeq" id="WP_142063009.1">
    <property type="nucleotide sequence ID" value="NZ_VFPA01000006.1"/>
</dbReference>
<gene>
    <name evidence="6" type="ORF">FB558_7784</name>
</gene>
<organism evidence="6 7">
    <name type="scientific">Pseudonocardia kunmingensis</name>
    <dbReference type="NCBI Taxonomy" id="630975"/>
    <lineage>
        <taxon>Bacteria</taxon>
        <taxon>Bacillati</taxon>
        <taxon>Actinomycetota</taxon>
        <taxon>Actinomycetes</taxon>
        <taxon>Pseudonocardiales</taxon>
        <taxon>Pseudonocardiaceae</taxon>
        <taxon>Pseudonocardia</taxon>
    </lineage>
</organism>
<evidence type="ECO:0000313" key="6">
    <source>
        <dbReference type="EMBL" id="TQM03134.1"/>
    </source>
</evidence>
<reference evidence="6 7" key="1">
    <citation type="submission" date="2019-06" db="EMBL/GenBank/DDBJ databases">
        <title>Sequencing the genomes of 1000 actinobacteria strains.</title>
        <authorList>
            <person name="Klenk H.-P."/>
        </authorList>
    </citation>
    <scope>NUCLEOTIDE SEQUENCE [LARGE SCALE GENOMIC DNA]</scope>
    <source>
        <strain evidence="6 7">DSM 45301</strain>
    </source>
</reference>
<dbReference type="EMBL" id="VFPA01000006">
    <property type="protein sequence ID" value="TQM03134.1"/>
    <property type="molecule type" value="Genomic_DNA"/>
</dbReference>
<evidence type="ECO:0000256" key="1">
    <source>
        <dbReference type="ARBA" id="ARBA00022801"/>
    </source>
</evidence>
<dbReference type="Pfam" id="PF07228">
    <property type="entry name" value="SpoIIE"/>
    <property type="match status" value="1"/>
</dbReference>
<feature type="region of interest" description="Disordered" evidence="2">
    <location>
        <begin position="1337"/>
        <end position="1370"/>
    </location>
</feature>
<dbReference type="SMART" id="SM00091">
    <property type="entry name" value="PAS"/>
    <property type="match status" value="2"/>
</dbReference>
<dbReference type="InterPro" id="IPR029016">
    <property type="entry name" value="GAF-like_dom_sf"/>
</dbReference>
<dbReference type="InterPro" id="IPR003594">
    <property type="entry name" value="HATPase_dom"/>
</dbReference>
<evidence type="ECO:0000259" key="3">
    <source>
        <dbReference type="PROSITE" id="PS50112"/>
    </source>
</evidence>
<dbReference type="InterPro" id="IPR036890">
    <property type="entry name" value="HATPase_C_sf"/>
</dbReference>
<dbReference type="InterPro" id="IPR035965">
    <property type="entry name" value="PAS-like_dom_sf"/>
</dbReference>
<feature type="domain" description="PAS" evidence="3">
    <location>
        <begin position="371"/>
        <end position="441"/>
    </location>
</feature>
<dbReference type="Pfam" id="PF08447">
    <property type="entry name" value="PAS_3"/>
    <property type="match status" value="2"/>
</dbReference>
<dbReference type="Gene3D" id="3.30.450.40">
    <property type="match status" value="2"/>
</dbReference>
<sequence length="1463" mass="152812">MTAARQLPFGAAAGELGRIVSARDWSATPLGPVGTWPGALRAAVALVLESPSPMLVWCGPDLVALYNDAFAAQVGDAHPAALGAPGEHGFAEAWPALGPALHRVLADGEAVAGTDRSLLLQRGSRPQETWWTFAHSPVRDEDGTVVGVFTTATETTGRVLAERRRATLAAIGELSAVRLDATGPGAGDGATDAVASAVLDALARDRRDVPFAALCRADGPDGTAPLRVAAAYGITGPLPTLPAADDAGADGGPVDAGSAVRQALRTGTRVVVGGLRERFPGTFPPPPHPPGPLPPDTAVVLPLGGSEGSTPHGALVLGASPYLPLDEDQLAFLDDVAAHAGAVLADVDRVAAIRRGATGGSGASGPTLYEDGERYRTLLSQAPVGIWVADRRGATTFANEQVAQLWGRPVGELTGSAWVEGVHPDDREATVAGWSAAVRDGSVWDTTYRISGRDGALRHVHATARPLRDAAGALTGFLGTTVDVTEERQAEQIRRDVAAEHAARAASEAAAARLRAMVQGLAAIVWEAQWRPDSRSLRFTFVSDRAEELLGHPAERWCDDAGFWPSIIHPEDRTEALATTSDRTESGLDHDISYRAVSIDGRVLWLHQVVHVVTGTDGAPITAQGLTVDITEQKRAERSAALLAETGRLVADGGSAEERLTHLADLVFRDLGDAAVVSMTGADGLLRQVAVACDDATTAGALRELGPTRLPTPLAEAFAPGQPVVVPVTDQLNRSTAHEGDADARIALHASNALVVPLRIGERVVGLLAFVNFGSSRYYHPSELDLAAELGRRASLMLAADRQRTRERHLQQVSGDLASAGSVAEAARLLVARLPGVLGADAVSVHLADPERGIRLVHADGHGPAHRETIAAPRPDDEVPVATAVRTGEPVWIRDRDEWAREWPGLVAAATADGQHAAATLPLTAAGRVVGTIGLAFRTERAFPRDEREFVLALVAQAAPAFERAATADERRLIAETLQTSLLPPTLPRLERLPLASRYLPAARGAQAGGDWYDVLPLDDGRVAIAVGDVVGQGARAAAIMGQLRSALSGYLLEGHEPEQALERLDRFAARVPGATGSTVACLVLDPETGGLRWARAGHPPPLVAGPDGCRPLEDAAGTVLGVRGRPAYTAGSAALRPGETIVLYTDGLVERRGELVDDGIDRLAALVARHHALAPAPLTDALLAGALAPGADAEEPDPADDVALIVARLAPAPLRLVLPAEAAVLRELRATLLAWTAAAGMDEDDVYDLQLAVGEAAANAVEHAYRGRAPGPMAVELERDADGGVRAHVRDEGAWRPVPEDKGYRGRGLELIRDVSSRMQLNHGPGGTEVLFTVPPSGGPPATVEPTPRPARPAPTGPAALRPGPGPDGRSVRVHGELDLAGVRCVRDELLQAAAAGHELTVDLRPTTYLASAGIALLVEADRTVRAAGGRLRLLVAPADVVRRALALSGVDDVLELHDADG</sequence>
<dbReference type="Gene3D" id="3.30.565.10">
    <property type="entry name" value="Histidine kinase-like ATPase, C-terminal domain"/>
    <property type="match status" value="1"/>
</dbReference>
<dbReference type="Pfam" id="PF08448">
    <property type="entry name" value="PAS_4"/>
    <property type="match status" value="1"/>
</dbReference>
<dbReference type="Pfam" id="PF01590">
    <property type="entry name" value="GAF"/>
    <property type="match status" value="1"/>
</dbReference>
<evidence type="ECO:0000313" key="7">
    <source>
        <dbReference type="Proteomes" id="UP000315677"/>
    </source>
</evidence>
<dbReference type="PANTHER" id="PTHR43156">
    <property type="entry name" value="STAGE II SPORULATION PROTEIN E-RELATED"/>
    <property type="match status" value="1"/>
</dbReference>
<dbReference type="CDD" id="cd07043">
    <property type="entry name" value="STAS_anti-anti-sigma_factors"/>
    <property type="match status" value="1"/>
</dbReference>
<dbReference type="Pfam" id="PF13581">
    <property type="entry name" value="HATPase_c_2"/>
    <property type="match status" value="1"/>
</dbReference>